<dbReference type="GO" id="GO:0005886">
    <property type="term" value="C:plasma membrane"/>
    <property type="evidence" value="ECO:0007669"/>
    <property type="project" value="UniProtKB-SubCell"/>
</dbReference>
<evidence type="ECO:0000259" key="8">
    <source>
        <dbReference type="PROSITE" id="PS50928"/>
    </source>
</evidence>
<dbReference type="Pfam" id="PF00528">
    <property type="entry name" value="BPD_transp_1"/>
    <property type="match status" value="1"/>
</dbReference>
<dbReference type="InterPro" id="IPR000515">
    <property type="entry name" value="MetI-like"/>
</dbReference>
<sequence length="292" mass="31865">MLKNVTDPSAVVIDGRATVRRARNLQQIFIHIMLFALAFCTLFPFYLMVNSSFKYKMQIVDNVWFLTPPFHLDNYINAIRQISPFMLNSIIVTAGIVLGVVVVAVMAGYAFVRFDMPGGNLLFFLIISLMMIPSFLLLLPQFVLVNKMGLLNTYAVQILPPIGALAPMAVLLARTYFASLSTSLFEAASIDGAGELRILLSVVVPLSMPVIATIAVIDSLAGWNNFIWPLMTASKESVKPVIIALQGIMNNTQNEQGVQLAGYVAASIPLLLFFLLATKQFVSGLSSGAIKA</sequence>
<dbReference type="EMBL" id="SIRE01000008">
    <property type="protein sequence ID" value="TBL79143.1"/>
    <property type="molecule type" value="Genomic_DNA"/>
</dbReference>
<keyword evidence="6 7" id="KW-0472">Membrane</keyword>
<organism evidence="9 10">
    <name type="scientific">Paenibacillus thalictri</name>
    <dbReference type="NCBI Taxonomy" id="2527873"/>
    <lineage>
        <taxon>Bacteria</taxon>
        <taxon>Bacillati</taxon>
        <taxon>Bacillota</taxon>
        <taxon>Bacilli</taxon>
        <taxon>Bacillales</taxon>
        <taxon>Paenibacillaceae</taxon>
        <taxon>Paenibacillus</taxon>
    </lineage>
</organism>
<evidence type="ECO:0000313" key="10">
    <source>
        <dbReference type="Proteomes" id="UP000293142"/>
    </source>
</evidence>
<dbReference type="PANTHER" id="PTHR43744">
    <property type="entry name" value="ABC TRANSPORTER PERMEASE PROTEIN MG189-RELATED-RELATED"/>
    <property type="match status" value="1"/>
</dbReference>
<dbReference type="Proteomes" id="UP000293142">
    <property type="component" value="Unassembled WGS sequence"/>
</dbReference>
<evidence type="ECO:0000313" key="9">
    <source>
        <dbReference type="EMBL" id="TBL79143.1"/>
    </source>
</evidence>
<dbReference type="InterPro" id="IPR035906">
    <property type="entry name" value="MetI-like_sf"/>
</dbReference>
<dbReference type="GO" id="GO:0055085">
    <property type="term" value="P:transmembrane transport"/>
    <property type="evidence" value="ECO:0007669"/>
    <property type="project" value="InterPro"/>
</dbReference>
<dbReference type="OrthoDB" id="151346at2"/>
<dbReference type="PANTHER" id="PTHR43744:SF8">
    <property type="entry name" value="SN-GLYCEROL-3-PHOSPHATE TRANSPORT SYSTEM PERMEASE PROTEIN UGPE"/>
    <property type="match status" value="1"/>
</dbReference>
<evidence type="ECO:0000256" key="6">
    <source>
        <dbReference type="ARBA" id="ARBA00023136"/>
    </source>
</evidence>
<feature type="transmembrane region" description="Helical" evidence="7">
    <location>
        <begin position="260"/>
        <end position="277"/>
    </location>
</feature>
<dbReference type="SUPFAM" id="SSF161098">
    <property type="entry name" value="MetI-like"/>
    <property type="match status" value="1"/>
</dbReference>
<gene>
    <name evidence="9" type="ORF">EYB31_13080</name>
</gene>
<keyword evidence="4 7" id="KW-0812">Transmembrane</keyword>
<keyword evidence="2 7" id="KW-0813">Transport</keyword>
<dbReference type="RefSeq" id="WP_131013780.1">
    <property type="nucleotide sequence ID" value="NZ_SIRE01000008.1"/>
</dbReference>
<keyword evidence="3" id="KW-1003">Cell membrane</keyword>
<reference evidence="9 10" key="1">
    <citation type="submission" date="2019-02" db="EMBL/GenBank/DDBJ databases">
        <title>Paenibacillus sp. nov., isolated from surface-sterilized tissue of Thalictrum simplex L.</title>
        <authorList>
            <person name="Tuo L."/>
        </authorList>
    </citation>
    <scope>NUCLEOTIDE SEQUENCE [LARGE SCALE GENOMIC DNA]</scope>
    <source>
        <strain evidence="9 10">N2SHLJ1</strain>
    </source>
</reference>
<dbReference type="CDD" id="cd06261">
    <property type="entry name" value="TM_PBP2"/>
    <property type="match status" value="1"/>
</dbReference>
<evidence type="ECO:0000256" key="2">
    <source>
        <dbReference type="ARBA" id="ARBA00022448"/>
    </source>
</evidence>
<protein>
    <submittedName>
        <fullName evidence="9">Carbohydrate ABC transporter permease</fullName>
    </submittedName>
</protein>
<evidence type="ECO:0000256" key="5">
    <source>
        <dbReference type="ARBA" id="ARBA00022989"/>
    </source>
</evidence>
<feature type="transmembrane region" description="Helical" evidence="7">
    <location>
        <begin position="198"/>
        <end position="221"/>
    </location>
</feature>
<keyword evidence="10" id="KW-1185">Reference proteome</keyword>
<proteinExistence type="inferred from homology"/>
<accession>A0A4Q9DUC8</accession>
<feature type="transmembrane region" description="Helical" evidence="7">
    <location>
        <begin position="90"/>
        <end position="112"/>
    </location>
</feature>
<evidence type="ECO:0000256" key="1">
    <source>
        <dbReference type="ARBA" id="ARBA00004651"/>
    </source>
</evidence>
<evidence type="ECO:0000256" key="4">
    <source>
        <dbReference type="ARBA" id="ARBA00022692"/>
    </source>
</evidence>
<dbReference type="PROSITE" id="PS50928">
    <property type="entry name" value="ABC_TM1"/>
    <property type="match status" value="1"/>
</dbReference>
<feature type="domain" description="ABC transmembrane type-1" evidence="8">
    <location>
        <begin position="86"/>
        <end position="277"/>
    </location>
</feature>
<feature type="transmembrane region" description="Helical" evidence="7">
    <location>
        <begin position="28"/>
        <end position="47"/>
    </location>
</feature>
<evidence type="ECO:0000256" key="7">
    <source>
        <dbReference type="RuleBase" id="RU363032"/>
    </source>
</evidence>
<comment type="similarity">
    <text evidence="7">Belongs to the binding-protein-dependent transport system permease family.</text>
</comment>
<feature type="transmembrane region" description="Helical" evidence="7">
    <location>
        <begin position="154"/>
        <end position="177"/>
    </location>
</feature>
<comment type="caution">
    <text evidence="9">The sequence shown here is derived from an EMBL/GenBank/DDBJ whole genome shotgun (WGS) entry which is preliminary data.</text>
</comment>
<feature type="transmembrane region" description="Helical" evidence="7">
    <location>
        <begin position="121"/>
        <end position="142"/>
    </location>
</feature>
<dbReference type="Gene3D" id="1.10.3720.10">
    <property type="entry name" value="MetI-like"/>
    <property type="match status" value="1"/>
</dbReference>
<dbReference type="AlphaFoldDB" id="A0A4Q9DUC8"/>
<evidence type="ECO:0000256" key="3">
    <source>
        <dbReference type="ARBA" id="ARBA00022475"/>
    </source>
</evidence>
<keyword evidence="5 7" id="KW-1133">Transmembrane helix</keyword>
<name>A0A4Q9DUC8_9BACL</name>
<comment type="subcellular location">
    <subcellularLocation>
        <location evidence="1 7">Cell membrane</location>
        <topology evidence="1 7">Multi-pass membrane protein</topology>
    </subcellularLocation>
</comment>